<proteinExistence type="predicted"/>
<dbReference type="Proteomes" id="UP000019184">
    <property type="component" value="Unassembled WGS sequence"/>
</dbReference>
<keyword evidence="2" id="KW-1185">Reference proteome</keyword>
<evidence type="ECO:0000313" key="2">
    <source>
        <dbReference type="Proteomes" id="UP000019184"/>
    </source>
</evidence>
<dbReference type="AlphaFoldDB" id="A0A7U7GDH1"/>
<reference evidence="1 2" key="1">
    <citation type="journal article" date="2014" name="ISME J.">
        <title>Candidatus Competibacter-lineage genomes retrieved from metagenomes reveal functional metabolic diversity.</title>
        <authorList>
            <person name="McIlroy S.J."/>
            <person name="Albertsen M."/>
            <person name="Andresen E.K."/>
            <person name="Saunders A.M."/>
            <person name="Kristiansen R."/>
            <person name="Stokholm-Bjerregaard M."/>
            <person name="Nielsen K.L."/>
            <person name="Nielsen P.H."/>
        </authorList>
    </citation>
    <scope>NUCLEOTIDE SEQUENCE [LARGE SCALE GENOMIC DNA]</scope>
    <source>
        <strain evidence="1 2">Run_B_J11</strain>
    </source>
</reference>
<organism evidence="1 2">
    <name type="scientific">Candidatus Contendobacter odensis Run_B_J11</name>
    <dbReference type="NCBI Taxonomy" id="1400861"/>
    <lineage>
        <taxon>Bacteria</taxon>
        <taxon>Pseudomonadati</taxon>
        <taxon>Pseudomonadota</taxon>
        <taxon>Gammaproteobacteria</taxon>
        <taxon>Candidatus Competibacteraceae</taxon>
        <taxon>Candidatus Contendibacter</taxon>
    </lineage>
</organism>
<comment type="caution">
    <text evidence="1">The sequence shown here is derived from an EMBL/GenBank/DDBJ whole genome shotgun (WGS) entry which is preliminary data.</text>
</comment>
<accession>A0A7U7GDH1</accession>
<name>A0A7U7GDH1_9GAMM</name>
<dbReference type="OrthoDB" id="5625447at2"/>
<gene>
    <name evidence="1" type="ORF">BN874_360019</name>
</gene>
<protein>
    <submittedName>
        <fullName evidence="1">Uncharacterized protein</fullName>
    </submittedName>
</protein>
<evidence type="ECO:0000313" key="1">
    <source>
        <dbReference type="EMBL" id="CDH46136.1"/>
    </source>
</evidence>
<dbReference type="RefSeq" id="WP_034434609.1">
    <property type="nucleotide sequence ID" value="NZ_CBTK010000250.1"/>
</dbReference>
<dbReference type="EMBL" id="CBTK010000250">
    <property type="protein sequence ID" value="CDH46136.1"/>
    <property type="molecule type" value="Genomic_DNA"/>
</dbReference>
<sequence length="91" mass="10217">MLTYEDCVGLTGLEEEEIEAIAQHEHLPEIVAAEMGCCLVGKLGGELQIMQIIRDDIEAANDHHHPEEALHWKQVLTHFSQIHHLPECEAA</sequence>